<feature type="domain" description="Acyl-CoA dehydrogenase/oxidase N-terminal" evidence="3">
    <location>
        <begin position="23"/>
        <end position="104"/>
    </location>
</feature>
<dbReference type="Gene3D" id="1.10.540.10">
    <property type="entry name" value="Acyl-CoA dehydrogenase/oxidase, N-terminal domain"/>
    <property type="match status" value="1"/>
</dbReference>
<dbReference type="Pfam" id="PF08028">
    <property type="entry name" value="Acyl-CoA_dh_2"/>
    <property type="match status" value="1"/>
</dbReference>
<dbReference type="PANTHER" id="PTHR48083:SF19">
    <property type="entry name" value="FLAVIN-DEPENDENT MONOOXYGENASE, OXYGENASE SUBUNIT HSAA"/>
    <property type="match status" value="1"/>
</dbReference>
<dbReference type="GO" id="GO:0003995">
    <property type="term" value="F:acyl-CoA dehydrogenase activity"/>
    <property type="evidence" value="ECO:0007669"/>
    <property type="project" value="TreeGrafter"/>
</dbReference>
<dbReference type="Pfam" id="PF02771">
    <property type="entry name" value="Acyl-CoA_dh_N"/>
    <property type="match status" value="1"/>
</dbReference>
<dbReference type="InterPro" id="IPR036250">
    <property type="entry name" value="AcylCo_DH-like_C"/>
</dbReference>
<feature type="domain" description="Acyl-CoA dehydrogenase C-terminal" evidence="4">
    <location>
        <begin position="235"/>
        <end position="361"/>
    </location>
</feature>
<dbReference type="InterPro" id="IPR013786">
    <property type="entry name" value="AcylCoA_DH/ox_N"/>
</dbReference>
<gene>
    <name evidence="5" type="ORF">GA0070215_12144</name>
</gene>
<evidence type="ECO:0000259" key="3">
    <source>
        <dbReference type="Pfam" id="PF02771"/>
    </source>
</evidence>
<keyword evidence="1" id="KW-0560">Oxidoreductase</keyword>
<protein>
    <submittedName>
        <fullName evidence="5">Two-component flavin-dependent monooxygenase</fullName>
    </submittedName>
</protein>
<keyword evidence="6" id="KW-1185">Reference proteome</keyword>
<reference evidence="6" key="1">
    <citation type="submission" date="2016-06" db="EMBL/GenBank/DDBJ databases">
        <authorList>
            <person name="Varghese N."/>
        </authorList>
    </citation>
    <scope>NUCLEOTIDE SEQUENCE [LARGE SCALE GENOMIC DNA]</scope>
    <source>
        <strain evidence="6">DSM 45555</strain>
    </source>
</reference>
<dbReference type="GO" id="GO:0033539">
    <property type="term" value="P:fatty acid beta-oxidation using acyl-CoA dehydrogenase"/>
    <property type="evidence" value="ECO:0007669"/>
    <property type="project" value="TreeGrafter"/>
</dbReference>
<accession>A0A1C4ZX14</accession>
<dbReference type="Proteomes" id="UP000198551">
    <property type="component" value="Unassembled WGS sequence"/>
</dbReference>
<dbReference type="SUPFAM" id="SSF47203">
    <property type="entry name" value="Acyl-CoA dehydrogenase C-terminal domain-like"/>
    <property type="match status" value="1"/>
</dbReference>
<sequence length="377" mass="39742">MREQMSNQSGLLEAADQVADLAGKRAGEAEADRQLHPEVVRAVIEAGFARHFVPSRWGGIAGTFAEVTRGVAAIGESCASTAWYASLTASLGRMAAYLPASGQEELWRNGPDPLIVGALMPLGEARPVPGGWRVSGRWPFVSAVEYSEWALVCAMAQTDGRPEARFFAVPRDSYTTVDTWFNVGMRATGSNTLVLDDVVVPARRSFTREAVAQGRAADADAPCHRVPLKAANGLAFAVPVLGAADGALKLWTSWIAEKVRTSPANGISGGPTYDGTLARSAGEIDAARLLLDRVAAVADGGAVTPLEVARNSRDCALAVDLLVSAVDRLFRAAGTRAQADGNGLQRAWRDVNAAASHVVLQFEPAAAAYAAQARHRA</sequence>
<dbReference type="InterPro" id="IPR013107">
    <property type="entry name" value="Acyl-CoA_DH_C"/>
</dbReference>
<dbReference type="InterPro" id="IPR050741">
    <property type="entry name" value="Acyl-CoA_dehydrogenase"/>
</dbReference>
<dbReference type="GO" id="GO:0016712">
    <property type="term" value="F:oxidoreductase activity, acting on paired donors, with incorporation or reduction of molecular oxygen, reduced flavin or flavoprotein as one donor, and incorporation of one atom of oxygen"/>
    <property type="evidence" value="ECO:0007669"/>
    <property type="project" value="TreeGrafter"/>
</dbReference>
<dbReference type="InterPro" id="IPR009100">
    <property type="entry name" value="AcylCoA_DH/oxidase_NM_dom_sf"/>
</dbReference>
<name>A0A1C4ZX14_9ACTN</name>
<dbReference type="InterPro" id="IPR046373">
    <property type="entry name" value="Acyl-CoA_Oxase/DH_mid-dom_sf"/>
</dbReference>
<dbReference type="AlphaFoldDB" id="A0A1C4ZX14"/>
<dbReference type="PIRSF" id="PIRSF016578">
    <property type="entry name" value="HsaA"/>
    <property type="match status" value="1"/>
</dbReference>
<dbReference type="Gene3D" id="1.20.140.10">
    <property type="entry name" value="Butyryl-CoA Dehydrogenase, subunit A, domain 3"/>
    <property type="match status" value="1"/>
</dbReference>
<dbReference type="PANTHER" id="PTHR48083">
    <property type="entry name" value="MEDIUM-CHAIN SPECIFIC ACYL-COA DEHYDROGENASE, MITOCHONDRIAL-RELATED"/>
    <property type="match status" value="1"/>
</dbReference>
<dbReference type="Gene3D" id="2.40.110.10">
    <property type="entry name" value="Butyryl-CoA Dehydrogenase, subunit A, domain 2"/>
    <property type="match status" value="1"/>
</dbReference>
<organism evidence="5 6">
    <name type="scientific">Micromonospora marina</name>
    <dbReference type="NCBI Taxonomy" id="307120"/>
    <lineage>
        <taxon>Bacteria</taxon>
        <taxon>Bacillati</taxon>
        <taxon>Actinomycetota</taxon>
        <taxon>Actinomycetes</taxon>
        <taxon>Micromonosporales</taxon>
        <taxon>Micromonosporaceae</taxon>
        <taxon>Micromonospora</taxon>
    </lineage>
</organism>
<evidence type="ECO:0000256" key="2">
    <source>
        <dbReference type="ARBA" id="ARBA00049661"/>
    </source>
</evidence>
<evidence type="ECO:0000313" key="5">
    <source>
        <dbReference type="EMBL" id="SCF37294.1"/>
    </source>
</evidence>
<dbReference type="GO" id="GO:0005737">
    <property type="term" value="C:cytoplasm"/>
    <property type="evidence" value="ECO:0007669"/>
    <property type="project" value="TreeGrafter"/>
</dbReference>
<evidence type="ECO:0000313" key="6">
    <source>
        <dbReference type="Proteomes" id="UP000198551"/>
    </source>
</evidence>
<dbReference type="InterPro" id="IPR037069">
    <property type="entry name" value="AcylCoA_DH/ox_N_sf"/>
</dbReference>
<comment type="similarity">
    <text evidence="2">Belongs to the HpaH/HsaA monooxygenase family.</text>
</comment>
<keyword evidence="5" id="KW-0503">Monooxygenase</keyword>
<dbReference type="EMBL" id="FMCV01000021">
    <property type="protein sequence ID" value="SCF37294.1"/>
    <property type="molecule type" value="Genomic_DNA"/>
</dbReference>
<evidence type="ECO:0000259" key="4">
    <source>
        <dbReference type="Pfam" id="PF08028"/>
    </source>
</evidence>
<proteinExistence type="inferred from homology"/>
<evidence type="ECO:0000256" key="1">
    <source>
        <dbReference type="ARBA" id="ARBA00023002"/>
    </source>
</evidence>
<dbReference type="GO" id="GO:0050660">
    <property type="term" value="F:flavin adenine dinucleotide binding"/>
    <property type="evidence" value="ECO:0007669"/>
    <property type="project" value="InterPro"/>
</dbReference>
<dbReference type="RefSeq" id="WP_018788104.1">
    <property type="nucleotide sequence ID" value="NZ_FMCV01000021.1"/>
</dbReference>
<dbReference type="SUPFAM" id="SSF56645">
    <property type="entry name" value="Acyl-CoA dehydrogenase NM domain-like"/>
    <property type="match status" value="1"/>
</dbReference>